<feature type="transmembrane region" description="Helical" evidence="10">
    <location>
        <begin position="348"/>
        <end position="369"/>
    </location>
</feature>
<gene>
    <name evidence="14" type="ORF">KIW84_021019</name>
</gene>
<dbReference type="GO" id="GO:1902600">
    <property type="term" value="P:proton transmembrane transport"/>
    <property type="evidence" value="ECO:0007669"/>
    <property type="project" value="InterPro"/>
</dbReference>
<evidence type="ECO:0000256" key="7">
    <source>
        <dbReference type="ARBA" id="ARBA00023065"/>
    </source>
</evidence>
<protein>
    <recommendedName>
        <fullName evidence="16">Cation/H+ exchanger domain-containing protein</fullName>
    </recommendedName>
</protein>
<evidence type="ECO:0000259" key="11">
    <source>
        <dbReference type="Pfam" id="PF00999"/>
    </source>
</evidence>
<keyword evidence="4 10" id="KW-0812">Transmembrane</keyword>
<comment type="subcellular location">
    <subcellularLocation>
        <location evidence="1">Membrane</location>
        <topology evidence="1">Multi-pass membrane protein</topology>
    </subcellularLocation>
</comment>
<dbReference type="PANTHER" id="PTHR32468">
    <property type="entry name" value="CATION/H + ANTIPORTER"/>
    <property type="match status" value="1"/>
</dbReference>
<dbReference type="Proteomes" id="UP001058974">
    <property type="component" value="Chromosome 2"/>
</dbReference>
<feature type="transmembrane region" description="Helical" evidence="10">
    <location>
        <begin position="64"/>
        <end position="81"/>
    </location>
</feature>
<dbReference type="InterPro" id="IPR006153">
    <property type="entry name" value="Cation/H_exchanger_TM"/>
</dbReference>
<proteinExistence type="inferred from homology"/>
<feature type="transmembrane region" description="Helical" evidence="10">
    <location>
        <begin position="228"/>
        <end position="249"/>
    </location>
</feature>
<evidence type="ECO:0000259" key="13">
    <source>
        <dbReference type="Pfam" id="PF23259"/>
    </source>
</evidence>
<dbReference type="GO" id="GO:0006813">
    <property type="term" value="P:potassium ion transport"/>
    <property type="evidence" value="ECO:0007669"/>
    <property type="project" value="UniProtKB-KW"/>
</dbReference>
<evidence type="ECO:0000256" key="1">
    <source>
        <dbReference type="ARBA" id="ARBA00004141"/>
    </source>
</evidence>
<dbReference type="InterPro" id="IPR050794">
    <property type="entry name" value="CPA2_transporter"/>
</dbReference>
<dbReference type="InterPro" id="IPR057290">
    <property type="entry name" value="CHX17_C"/>
</dbReference>
<accession>A0A9D5B3E5</accession>
<evidence type="ECO:0000259" key="12">
    <source>
        <dbReference type="Pfam" id="PF23256"/>
    </source>
</evidence>
<dbReference type="OrthoDB" id="2687058at2759"/>
<feature type="domain" description="Cation/H(+) antiporter central" evidence="12">
    <location>
        <begin position="519"/>
        <end position="619"/>
    </location>
</feature>
<comment type="caution">
    <text evidence="14">The sequence shown here is derived from an EMBL/GenBank/DDBJ whole genome shotgun (WGS) entry which is preliminary data.</text>
</comment>
<evidence type="ECO:0000313" key="15">
    <source>
        <dbReference type="Proteomes" id="UP001058974"/>
    </source>
</evidence>
<feature type="domain" description="Cation/H+ exchanger transmembrane" evidence="11">
    <location>
        <begin position="54"/>
        <end position="429"/>
    </location>
</feature>
<feature type="transmembrane region" description="Helical" evidence="10">
    <location>
        <begin position="314"/>
        <end position="336"/>
    </location>
</feature>
<evidence type="ECO:0000256" key="4">
    <source>
        <dbReference type="ARBA" id="ARBA00022692"/>
    </source>
</evidence>
<reference evidence="14 15" key="1">
    <citation type="journal article" date="2022" name="Nat. Genet.">
        <title>Improved pea reference genome and pan-genome highlight genomic features and evolutionary characteristics.</title>
        <authorList>
            <person name="Yang T."/>
            <person name="Liu R."/>
            <person name="Luo Y."/>
            <person name="Hu S."/>
            <person name="Wang D."/>
            <person name="Wang C."/>
            <person name="Pandey M.K."/>
            <person name="Ge S."/>
            <person name="Xu Q."/>
            <person name="Li N."/>
            <person name="Li G."/>
            <person name="Huang Y."/>
            <person name="Saxena R.K."/>
            <person name="Ji Y."/>
            <person name="Li M."/>
            <person name="Yan X."/>
            <person name="He Y."/>
            <person name="Liu Y."/>
            <person name="Wang X."/>
            <person name="Xiang C."/>
            <person name="Varshney R.K."/>
            <person name="Ding H."/>
            <person name="Gao S."/>
            <person name="Zong X."/>
        </authorList>
    </citation>
    <scope>NUCLEOTIDE SEQUENCE [LARGE SCALE GENOMIC DNA]</scope>
    <source>
        <strain evidence="14 15">cv. Zhongwan 6</strain>
    </source>
</reference>
<feature type="transmembrane region" description="Helical" evidence="10">
    <location>
        <begin position="136"/>
        <end position="157"/>
    </location>
</feature>
<dbReference type="GO" id="GO:0015297">
    <property type="term" value="F:antiporter activity"/>
    <property type="evidence" value="ECO:0007669"/>
    <property type="project" value="InterPro"/>
</dbReference>
<feature type="transmembrane region" description="Helical" evidence="10">
    <location>
        <begin position="381"/>
        <end position="400"/>
    </location>
</feature>
<dbReference type="Pfam" id="PF23256">
    <property type="entry name" value="CHX17_2nd"/>
    <property type="match status" value="1"/>
</dbReference>
<comment type="similarity">
    <text evidence="9">Belongs to the monovalent cation:proton antiporter 2 (CPA2) transporter (TC 2.A.37) family. CHX (TC 2.A.37.4) subfamily.</text>
</comment>
<keyword evidence="15" id="KW-1185">Reference proteome</keyword>
<keyword evidence="5" id="KW-0630">Potassium</keyword>
<keyword evidence="8 10" id="KW-0472">Membrane</keyword>
<feature type="transmembrane region" description="Helical" evidence="10">
    <location>
        <begin position="412"/>
        <end position="434"/>
    </location>
</feature>
<name>A0A9D5B3E5_PEA</name>
<dbReference type="Pfam" id="PF00999">
    <property type="entry name" value="Na_H_Exchanger"/>
    <property type="match status" value="1"/>
</dbReference>
<feature type="domain" description="Cation/H(+) antiporter C-terminal" evidence="13">
    <location>
        <begin position="631"/>
        <end position="771"/>
    </location>
</feature>
<dbReference type="GO" id="GO:0006885">
    <property type="term" value="P:regulation of pH"/>
    <property type="evidence" value="ECO:0007669"/>
    <property type="project" value="TreeGrafter"/>
</dbReference>
<evidence type="ECO:0000256" key="10">
    <source>
        <dbReference type="SAM" id="Phobius"/>
    </source>
</evidence>
<keyword evidence="7" id="KW-0406">Ion transport</keyword>
<dbReference type="PANTHER" id="PTHR32468:SF35">
    <property type="entry name" value="CATION_H+ EXCHANGER DOMAIN-CONTAINING PROTEIN"/>
    <property type="match status" value="1"/>
</dbReference>
<sequence length="815" mass="92123">MNFESATGTYKFLCQNPRNHASYDIWHSANPLHNPRSLFLLQYSLLSIVSQFIFLCIQPLAQSSIVAQILGGVLLGPSFLGHKKIMISNALFPPKGSMVIETTAAFGIMFFFFIIGVRMDPATLWKTEKKAKMISFFVFTFTLLIPTSLSILMISYIPMDKTLSRCLPFIAFSQSFTAFISISIVLTELKILNTDIGRLAMSVAMFSDIVGFSMAVLVFSILQYKHVSFSKFLGIFSSLAGLVLSIIFVMRPILMAISKKRRGEKHVSEWSFVCIMVFVLITGLLSETIGQHYVMGPLLLGLVLPEGPPIGTSLIEKIEAFTYAFFYPIYLTISGMKTNLFKIDYKSMWIVCFLVVVSVMVKIGSVMVSGYYTNVPLKECFVIGLIMNSRGVAELLMYNLWRGAKLLTEQEFSLVVFSIIVINAIVTPLIKILYDPSKQYHSIIRSSIQHASGELDILRIMVCVYRNENIPTMMNLLEVSHASEDSNVRVIALVLVELLGRSRPLLVAHQPHHILRCTSSKSTQVNHAFHQYIDQNKGYATVELFTSVSNFETMNDDICRIAIDRIANILILPFHKQWEIDGSVEVTNKSIQYMNIKVLNTAPCSVGILVDRGANNTKQLFSSPTTPLAYHVGVFFLGGSDDIEALVYSSRMCRHENVKVTVIRFLQHGLENSPEKRREGDVIGEYRNLHKGTRRFKTVDEVIKDGTEMSKRIRKRIDSFDLVMVGKEHAESALLQGYEEWSECPELGVIGDMLASQDFETKTSVLVVQQQRIIQRKFSKVKVFPMTNEKENDYLLHSHALNMQIRIDDKKIEHK</sequence>
<keyword evidence="6 10" id="KW-1133">Transmembrane helix</keyword>
<feature type="transmembrane region" description="Helical" evidence="10">
    <location>
        <begin position="270"/>
        <end position="294"/>
    </location>
</feature>
<evidence type="ECO:0000313" key="14">
    <source>
        <dbReference type="EMBL" id="KAI5434002.1"/>
    </source>
</evidence>
<evidence type="ECO:0000256" key="3">
    <source>
        <dbReference type="ARBA" id="ARBA00022538"/>
    </source>
</evidence>
<keyword evidence="2" id="KW-0813">Transport</keyword>
<evidence type="ECO:0000256" key="5">
    <source>
        <dbReference type="ARBA" id="ARBA00022958"/>
    </source>
</evidence>
<dbReference type="InterPro" id="IPR057291">
    <property type="entry name" value="CHX17_2nd"/>
</dbReference>
<keyword evidence="3" id="KW-0633">Potassium transport</keyword>
<dbReference type="Gramene" id="Psat02G0101900-T1">
    <property type="protein sequence ID" value="KAI5434002.1"/>
    <property type="gene ID" value="KIW84_021019"/>
</dbReference>
<dbReference type="AlphaFoldDB" id="A0A9D5B3E5"/>
<evidence type="ECO:0000256" key="8">
    <source>
        <dbReference type="ARBA" id="ARBA00023136"/>
    </source>
</evidence>
<dbReference type="EMBL" id="JAMSHJ010000002">
    <property type="protein sequence ID" value="KAI5434002.1"/>
    <property type="molecule type" value="Genomic_DNA"/>
</dbReference>
<feature type="transmembrane region" description="Helical" evidence="10">
    <location>
        <begin position="169"/>
        <end position="187"/>
    </location>
</feature>
<dbReference type="Pfam" id="PF23259">
    <property type="entry name" value="CHX17_C"/>
    <property type="match status" value="1"/>
</dbReference>
<evidence type="ECO:0000256" key="2">
    <source>
        <dbReference type="ARBA" id="ARBA00022448"/>
    </source>
</evidence>
<dbReference type="InterPro" id="IPR038770">
    <property type="entry name" value="Na+/solute_symporter_sf"/>
</dbReference>
<organism evidence="14 15">
    <name type="scientific">Pisum sativum</name>
    <name type="common">Garden pea</name>
    <name type="synonym">Lathyrus oleraceus</name>
    <dbReference type="NCBI Taxonomy" id="3888"/>
    <lineage>
        <taxon>Eukaryota</taxon>
        <taxon>Viridiplantae</taxon>
        <taxon>Streptophyta</taxon>
        <taxon>Embryophyta</taxon>
        <taxon>Tracheophyta</taxon>
        <taxon>Spermatophyta</taxon>
        <taxon>Magnoliopsida</taxon>
        <taxon>eudicotyledons</taxon>
        <taxon>Gunneridae</taxon>
        <taxon>Pentapetalae</taxon>
        <taxon>rosids</taxon>
        <taxon>fabids</taxon>
        <taxon>Fabales</taxon>
        <taxon>Fabaceae</taxon>
        <taxon>Papilionoideae</taxon>
        <taxon>50 kb inversion clade</taxon>
        <taxon>NPAAA clade</taxon>
        <taxon>Hologalegina</taxon>
        <taxon>IRL clade</taxon>
        <taxon>Fabeae</taxon>
        <taxon>Lathyrus</taxon>
    </lineage>
</organism>
<feature type="transmembrane region" description="Helical" evidence="10">
    <location>
        <begin position="38"/>
        <end position="57"/>
    </location>
</feature>
<dbReference type="Gene3D" id="1.20.1530.20">
    <property type="match status" value="1"/>
</dbReference>
<feature type="transmembrane region" description="Helical" evidence="10">
    <location>
        <begin position="199"/>
        <end position="222"/>
    </location>
</feature>
<feature type="transmembrane region" description="Helical" evidence="10">
    <location>
        <begin position="96"/>
        <end position="115"/>
    </location>
</feature>
<dbReference type="GO" id="GO:0016020">
    <property type="term" value="C:membrane"/>
    <property type="evidence" value="ECO:0007669"/>
    <property type="project" value="UniProtKB-SubCell"/>
</dbReference>
<evidence type="ECO:0008006" key="16">
    <source>
        <dbReference type="Google" id="ProtNLM"/>
    </source>
</evidence>
<evidence type="ECO:0000256" key="6">
    <source>
        <dbReference type="ARBA" id="ARBA00022989"/>
    </source>
</evidence>
<dbReference type="GO" id="GO:0012505">
    <property type="term" value="C:endomembrane system"/>
    <property type="evidence" value="ECO:0007669"/>
    <property type="project" value="TreeGrafter"/>
</dbReference>
<evidence type="ECO:0000256" key="9">
    <source>
        <dbReference type="ARBA" id="ARBA00038341"/>
    </source>
</evidence>